<dbReference type="PANTHER" id="PTHR43735">
    <property type="entry name" value="APOPTOSIS-INDUCING FACTOR 1"/>
    <property type="match status" value="1"/>
</dbReference>
<dbReference type="InterPro" id="IPR023753">
    <property type="entry name" value="FAD/NAD-binding_dom"/>
</dbReference>
<dbReference type="Gene3D" id="3.50.50.100">
    <property type="match status" value="1"/>
</dbReference>
<dbReference type="STRING" id="98403.A0A151GAH3"/>
<dbReference type="Proteomes" id="UP000076580">
    <property type="component" value="Chromosome 03"/>
</dbReference>
<keyword evidence="4" id="KW-1185">Reference proteome</keyword>
<dbReference type="SUPFAM" id="SSF51905">
    <property type="entry name" value="FAD/NAD(P)-binding domain"/>
    <property type="match status" value="1"/>
</dbReference>
<dbReference type="RefSeq" id="XP_040653434.1">
    <property type="nucleotide sequence ID" value="XM_040803330.1"/>
</dbReference>
<name>A0A151GAH3_DRECN</name>
<feature type="domain" description="FAD/NAD(P)-binding" evidence="2">
    <location>
        <begin position="50"/>
        <end position="342"/>
    </location>
</feature>
<evidence type="ECO:0000313" key="3">
    <source>
        <dbReference type="EMBL" id="KYK54082.1"/>
    </source>
</evidence>
<protein>
    <recommendedName>
        <fullName evidence="2">FAD/NAD(P)-binding domain-containing protein</fullName>
    </recommendedName>
</protein>
<evidence type="ECO:0000256" key="1">
    <source>
        <dbReference type="SAM" id="MobiDB-lite"/>
    </source>
</evidence>
<dbReference type="GO" id="GO:0050660">
    <property type="term" value="F:flavin adenine dinucleotide binding"/>
    <property type="evidence" value="ECO:0007669"/>
    <property type="project" value="TreeGrafter"/>
</dbReference>
<dbReference type="InParanoid" id="A0A151GAH3"/>
<gene>
    <name evidence="3" type="ORF">DCS_06038</name>
</gene>
<dbReference type="Pfam" id="PF07992">
    <property type="entry name" value="Pyr_redox_2"/>
    <property type="match status" value="1"/>
</dbReference>
<dbReference type="PRINTS" id="PR00368">
    <property type="entry name" value="FADPNR"/>
</dbReference>
<dbReference type="PANTHER" id="PTHR43735:SF5">
    <property type="entry name" value="FAD_NAD(P)-BINDING DOMAIN-CONTAINING PROTEIN"/>
    <property type="match status" value="1"/>
</dbReference>
<dbReference type="AlphaFoldDB" id="A0A151GAH3"/>
<dbReference type="GO" id="GO:0005737">
    <property type="term" value="C:cytoplasm"/>
    <property type="evidence" value="ECO:0007669"/>
    <property type="project" value="TreeGrafter"/>
</dbReference>
<dbReference type="InterPro" id="IPR036188">
    <property type="entry name" value="FAD/NAD-bd_sf"/>
</dbReference>
<dbReference type="GeneID" id="63718681"/>
<reference evidence="3 4" key="1">
    <citation type="journal article" date="2016" name="Sci. Rep.">
        <title>Insights into Adaptations to a Near-Obligate Nematode Endoparasitic Lifestyle from the Finished Genome of Drechmeria coniospora.</title>
        <authorList>
            <person name="Zhang L."/>
            <person name="Zhou Z."/>
            <person name="Guo Q."/>
            <person name="Fokkens L."/>
            <person name="Miskei M."/>
            <person name="Pocsi I."/>
            <person name="Zhang W."/>
            <person name="Chen M."/>
            <person name="Wang L."/>
            <person name="Sun Y."/>
            <person name="Donzelli B.G."/>
            <person name="Gibson D.M."/>
            <person name="Nelson D.R."/>
            <person name="Luo J.G."/>
            <person name="Rep M."/>
            <person name="Liu H."/>
            <person name="Yang S."/>
            <person name="Wang J."/>
            <person name="Krasnoff S.B."/>
            <person name="Xu Y."/>
            <person name="Molnar I."/>
            <person name="Lin M."/>
        </authorList>
    </citation>
    <scope>NUCLEOTIDE SEQUENCE [LARGE SCALE GENOMIC DNA]</scope>
    <source>
        <strain evidence="3 4">ARSEF 6962</strain>
    </source>
</reference>
<evidence type="ECO:0000259" key="2">
    <source>
        <dbReference type="Pfam" id="PF07992"/>
    </source>
</evidence>
<evidence type="ECO:0000313" key="4">
    <source>
        <dbReference type="Proteomes" id="UP000076580"/>
    </source>
</evidence>
<accession>A0A151GAH3</accession>
<comment type="caution">
    <text evidence="3">The sequence shown here is derived from an EMBL/GenBank/DDBJ whole genome shotgun (WGS) entry which is preliminary data.</text>
</comment>
<dbReference type="PRINTS" id="PR00469">
    <property type="entry name" value="PNDRDTASEII"/>
</dbReference>
<organism evidence="3 4">
    <name type="scientific">Drechmeria coniospora</name>
    <name type="common">Nematophagous fungus</name>
    <name type="synonym">Meria coniospora</name>
    <dbReference type="NCBI Taxonomy" id="98403"/>
    <lineage>
        <taxon>Eukaryota</taxon>
        <taxon>Fungi</taxon>
        <taxon>Dikarya</taxon>
        <taxon>Ascomycota</taxon>
        <taxon>Pezizomycotina</taxon>
        <taxon>Sordariomycetes</taxon>
        <taxon>Hypocreomycetidae</taxon>
        <taxon>Hypocreales</taxon>
        <taxon>Ophiocordycipitaceae</taxon>
        <taxon>Drechmeria</taxon>
    </lineage>
</organism>
<feature type="region of interest" description="Disordered" evidence="1">
    <location>
        <begin position="417"/>
        <end position="439"/>
    </location>
</feature>
<sequence>MFSKVILVLEIIGYTVAFLVKEARYALRATVVRQQARWFGATAATERKRNIVIVGASFAGYHVARIIGRSLPPGSEYQCVVVEPSSHFRFTWVLPRFCVVKGHEQKAFIPYGGYIRGAPEGVVRWITGRVARVTAGSVKLDGDEGAELPYDFLVIATGSYVRQGLPSRVNDDDRNAGMSRMRAMQDAIESANSVVVVGGGAAGVEMATDVADLYPTKRVTLVHSKEAVMHRFGNPLREAAQEALDKLGVHVILDDRVVKEDAGAVTLRSGRTIGCDYLVNCAGQAPASDIVSSLSPTIISPTGHIRVRDTLQVADDGLTNVYACGDVAETEAPNPNARAAMRQACVVADNILEATQGRKARHKYRANWGDGVIKLTLGLHRSVIYIGDGIRHLLFRSKEKEITLMAAMSWSRMGQKPYEDPYVDGSPKPPFVEPSGKGP</sequence>
<proteinExistence type="predicted"/>
<dbReference type="EMBL" id="LAYC01000003">
    <property type="protein sequence ID" value="KYK54082.1"/>
    <property type="molecule type" value="Genomic_DNA"/>
</dbReference>
<dbReference type="GO" id="GO:0004174">
    <property type="term" value="F:electron-transferring-flavoprotein dehydrogenase activity"/>
    <property type="evidence" value="ECO:0007669"/>
    <property type="project" value="TreeGrafter"/>
</dbReference>